<evidence type="ECO:0000313" key="1">
    <source>
        <dbReference type="EMBL" id="CAG8836570.1"/>
    </source>
</evidence>
<sequence length="91" mass="10207">FLPTKEFLELFLKYGIEILPNGKTVKVETGLFINNAFVESVDKKCFETINPSIGKVITTVSEASSKDVDLAVEAATNAFYNVWRFVEGKER</sequence>
<evidence type="ECO:0000313" key="2">
    <source>
        <dbReference type="Proteomes" id="UP000789920"/>
    </source>
</evidence>
<organism evidence="1 2">
    <name type="scientific">Racocetra persica</name>
    <dbReference type="NCBI Taxonomy" id="160502"/>
    <lineage>
        <taxon>Eukaryota</taxon>
        <taxon>Fungi</taxon>
        <taxon>Fungi incertae sedis</taxon>
        <taxon>Mucoromycota</taxon>
        <taxon>Glomeromycotina</taxon>
        <taxon>Glomeromycetes</taxon>
        <taxon>Diversisporales</taxon>
        <taxon>Gigasporaceae</taxon>
        <taxon>Racocetra</taxon>
    </lineage>
</organism>
<feature type="non-terminal residue" evidence="1">
    <location>
        <position position="1"/>
    </location>
</feature>
<gene>
    <name evidence="1" type="ORF">RPERSI_LOCUS29980</name>
</gene>
<reference evidence="1" key="1">
    <citation type="submission" date="2021-06" db="EMBL/GenBank/DDBJ databases">
        <authorList>
            <person name="Kallberg Y."/>
            <person name="Tangrot J."/>
            <person name="Rosling A."/>
        </authorList>
    </citation>
    <scope>NUCLEOTIDE SEQUENCE</scope>
    <source>
        <strain evidence="1">MA461A</strain>
    </source>
</reference>
<name>A0ACA9SFK6_9GLOM</name>
<comment type="caution">
    <text evidence="1">The sequence shown here is derived from an EMBL/GenBank/DDBJ whole genome shotgun (WGS) entry which is preliminary data.</text>
</comment>
<protein>
    <submittedName>
        <fullName evidence="1">20592_t:CDS:1</fullName>
    </submittedName>
</protein>
<feature type="non-terminal residue" evidence="1">
    <location>
        <position position="91"/>
    </location>
</feature>
<keyword evidence="2" id="KW-1185">Reference proteome</keyword>
<proteinExistence type="predicted"/>
<dbReference type="Proteomes" id="UP000789920">
    <property type="component" value="Unassembled WGS sequence"/>
</dbReference>
<accession>A0ACA9SFK6</accession>
<dbReference type="EMBL" id="CAJVQC010115130">
    <property type="protein sequence ID" value="CAG8836570.1"/>
    <property type="molecule type" value="Genomic_DNA"/>
</dbReference>